<evidence type="ECO:0000313" key="4">
    <source>
        <dbReference type="Proteomes" id="UP000008385"/>
    </source>
</evidence>
<evidence type="ECO:0000259" key="2">
    <source>
        <dbReference type="Pfam" id="PF02698"/>
    </source>
</evidence>
<dbReference type="GO" id="GO:0043164">
    <property type="term" value="P:Gram-negative-bacterium-type cell wall biogenesis"/>
    <property type="evidence" value="ECO:0007669"/>
    <property type="project" value="TreeGrafter"/>
</dbReference>
<reference evidence="4" key="1">
    <citation type="submission" date="2006-01" db="EMBL/GenBank/DDBJ databases">
        <title>Genome of the cyst-dividing bacterium Ramlibacter tataouinensis.</title>
        <authorList>
            <person name="Barakat M."/>
            <person name="Ortet P."/>
            <person name="De Luca G."/>
            <person name="Jourlin-Castelli C."/>
            <person name="Ansaldi M."/>
            <person name="Py B."/>
            <person name="Fichant G."/>
            <person name="Coutinho P."/>
            <person name="Voulhoux R."/>
            <person name="Bastien O."/>
            <person name="Roy S."/>
            <person name="Marechal E."/>
            <person name="Henrissat B."/>
            <person name="Quentin Y."/>
            <person name="Noirot P."/>
            <person name="Filloux A."/>
            <person name="Mejean V."/>
            <person name="DuBow M."/>
            <person name="Barras F."/>
            <person name="Heulin T."/>
        </authorList>
    </citation>
    <scope>NUCLEOTIDE SEQUENCE [LARGE SCALE GENOMIC DNA]</scope>
    <source>
        <strain evidence="4">ATCC BAA-407 / DSM 14655 / LMG 21543 / TTB310</strain>
    </source>
</reference>
<dbReference type="STRING" id="365046.Rta_18260"/>
<organism evidence="3 4">
    <name type="scientific">Ramlibacter tataouinensis (strain ATCC BAA-407 / DSM 14655 / LMG 21543 / TTB310)</name>
    <dbReference type="NCBI Taxonomy" id="365046"/>
    <lineage>
        <taxon>Bacteria</taxon>
        <taxon>Pseudomonadati</taxon>
        <taxon>Pseudomonadota</taxon>
        <taxon>Betaproteobacteria</taxon>
        <taxon>Burkholderiales</taxon>
        <taxon>Comamonadaceae</taxon>
        <taxon>Ramlibacter</taxon>
    </lineage>
</organism>
<accession>F5XWG2</accession>
<dbReference type="KEGG" id="rta:Rta_18260"/>
<gene>
    <name evidence="3" type="ordered locus">Rta_18260</name>
</gene>
<dbReference type="OrthoDB" id="9782395at2"/>
<keyword evidence="1" id="KW-1133">Transmembrane helix</keyword>
<dbReference type="CDD" id="cd06259">
    <property type="entry name" value="YdcF-like"/>
    <property type="match status" value="1"/>
</dbReference>
<sequence>MSLALRLPALPALRPVLCAASGALLVADAVFLMAQRLFSVGVLLPLVLGIALLFLGLRWQAAHRWLAARPGRARAWRWLRLALLAWLASLAAFWAVLAQAGGAAAGQAPPPAAILVLGSGTPGGKASPVLAARLELALKQARLHPDALVVVSGGIDFNETVSEGQIMGDYLRARGLAPQRILQEERSTSTQENLRFSQPLLMQRGVAASAPIRLVTSDFHTLRAGWIARRAGYTQVTPLGAPTPLYVRYNAWLREYFAVASGFILREFA</sequence>
<feature type="domain" description="DUF218" evidence="2">
    <location>
        <begin position="113"/>
        <end position="257"/>
    </location>
</feature>
<name>F5XWG2_RAMTT</name>
<dbReference type="eggNOG" id="COG1434">
    <property type="taxonomic scope" value="Bacteria"/>
</dbReference>
<proteinExistence type="predicted"/>
<dbReference type="Pfam" id="PF02698">
    <property type="entry name" value="DUF218"/>
    <property type="match status" value="1"/>
</dbReference>
<dbReference type="Proteomes" id="UP000008385">
    <property type="component" value="Chromosome"/>
</dbReference>
<keyword evidence="1" id="KW-0472">Membrane</keyword>
<keyword evidence="4" id="KW-1185">Reference proteome</keyword>
<dbReference type="InterPro" id="IPR003848">
    <property type="entry name" value="DUF218"/>
</dbReference>
<dbReference type="GO" id="GO:0000270">
    <property type="term" value="P:peptidoglycan metabolic process"/>
    <property type="evidence" value="ECO:0007669"/>
    <property type="project" value="TreeGrafter"/>
</dbReference>
<feature type="transmembrane region" description="Helical" evidence="1">
    <location>
        <begin position="37"/>
        <end position="57"/>
    </location>
</feature>
<dbReference type="InterPro" id="IPR014729">
    <property type="entry name" value="Rossmann-like_a/b/a_fold"/>
</dbReference>
<dbReference type="InterPro" id="IPR051599">
    <property type="entry name" value="Cell_Envelope_Assoc"/>
</dbReference>
<protein>
    <recommendedName>
        <fullName evidence="2">DUF218 domain-containing protein</fullName>
    </recommendedName>
</protein>
<evidence type="ECO:0000313" key="3">
    <source>
        <dbReference type="EMBL" id="AEG92916.1"/>
    </source>
</evidence>
<dbReference type="PATRIC" id="fig|365046.3.peg.1861"/>
<dbReference type="PANTHER" id="PTHR30336">
    <property type="entry name" value="INNER MEMBRANE PROTEIN, PROBABLE PERMEASE"/>
    <property type="match status" value="1"/>
</dbReference>
<dbReference type="Gene3D" id="3.40.50.620">
    <property type="entry name" value="HUPs"/>
    <property type="match status" value="1"/>
</dbReference>
<dbReference type="HOGENOM" id="CLU_051474_2_2_4"/>
<keyword evidence="1" id="KW-0812">Transmembrane</keyword>
<dbReference type="EMBL" id="CP000245">
    <property type="protein sequence ID" value="AEG92916.1"/>
    <property type="molecule type" value="Genomic_DNA"/>
</dbReference>
<evidence type="ECO:0000256" key="1">
    <source>
        <dbReference type="SAM" id="Phobius"/>
    </source>
</evidence>
<dbReference type="AlphaFoldDB" id="F5XWG2"/>
<reference evidence="3 4" key="2">
    <citation type="journal article" date="2011" name="PLoS ONE">
        <title>The Cyst-Dividing Bacterium Ramlibacter tataouinensis TTB310 Genome Reveals a Well-Stocked Toolbox for Adaptation to a Desert Environment.</title>
        <authorList>
            <person name="De Luca G."/>
            <person name="Barakat M."/>
            <person name="Ortet P."/>
            <person name="Fochesato S."/>
            <person name="Jourlin-Castelli C."/>
            <person name="Ansaldi M."/>
            <person name="Py B."/>
            <person name="Fichant G."/>
            <person name="Coutinho P.M."/>
            <person name="Voulhoux R."/>
            <person name="Bastien O."/>
            <person name="Marechal E."/>
            <person name="Henrissat B."/>
            <person name="Quentin Y."/>
            <person name="Noirot P."/>
            <person name="Filloux A."/>
            <person name="Mejean V."/>
            <person name="Dubow M.S."/>
            <person name="Barras F."/>
            <person name="Barbe V."/>
            <person name="Weissenbach J."/>
            <person name="Mihalcescu I."/>
            <person name="Vermeglio A."/>
            <person name="Achouak W."/>
            <person name="Heulin T."/>
        </authorList>
    </citation>
    <scope>NUCLEOTIDE SEQUENCE [LARGE SCALE GENOMIC DNA]</scope>
    <source>
        <strain evidence="4">ATCC BAA-407 / DSM 14655 / LMG 21543 / TTB310</strain>
    </source>
</reference>
<dbReference type="GO" id="GO:0005886">
    <property type="term" value="C:plasma membrane"/>
    <property type="evidence" value="ECO:0007669"/>
    <property type="project" value="TreeGrafter"/>
</dbReference>
<dbReference type="PANTHER" id="PTHR30336:SF4">
    <property type="entry name" value="ENVELOPE BIOGENESIS FACTOR ELYC"/>
    <property type="match status" value="1"/>
</dbReference>
<feature type="transmembrane region" description="Helical" evidence="1">
    <location>
        <begin position="78"/>
        <end position="97"/>
    </location>
</feature>